<dbReference type="InterPro" id="IPR051265">
    <property type="entry name" value="HIBADH-related_NP60_sf"/>
</dbReference>
<dbReference type="Gene3D" id="1.10.1040.10">
    <property type="entry name" value="N-(1-d-carboxylethyl)-l-norvaline Dehydrogenase, domain 2"/>
    <property type="match status" value="1"/>
</dbReference>
<keyword evidence="7" id="KW-1185">Reference proteome</keyword>
<evidence type="ECO:0000313" key="6">
    <source>
        <dbReference type="EMBL" id="ACY14050.1"/>
    </source>
</evidence>
<sequence length="284" mass="28839">MDTIAFLGMGAMGERMARRLLDAGHALRIYNRSAARTAPLVAAGASAFATPREAASGADVVIAMVTDDQASRTVWLAPESGAASGLAPEAIAIECSTLTPGWIHELGAAVPRLLDAPLLGSRPQAEAGALAFLVGGEGELLERARPLLSLMGGAIHHVGARGTGAMLKLAVNALFGVQVAALGELLGALARAGLDPAHTVEILGTLPVTSPAVRAAAGLVIAGRDAPLFPIDLVAKDFRYAVAMAAGRGAELPVSAAAGEQYERARAAGLGDRNIHAVARLFNG</sequence>
<dbReference type="InterPro" id="IPR015815">
    <property type="entry name" value="HIBADH-related"/>
</dbReference>
<dbReference type="STRING" id="502025.Hoch_1498"/>
<dbReference type="Pfam" id="PF14833">
    <property type="entry name" value="NAD_binding_11"/>
    <property type="match status" value="1"/>
</dbReference>
<keyword evidence="2" id="KW-0520">NAD</keyword>
<dbReference type="SUPFAM" id="SSF48179">
    <property type="entry name" value="6-phosphogluconate dehydrogenase C-terminal domain-like"/>
    <property type="match status" value="1"/>
</dbReference>
<name>D0LVR6_HALO1</name>
<dbReference type="InterPro" id="IPR036291">
    <property type="entry name" value="NAD(P)-bd_dom_sf"/>
</dbReference>
<dbReference type="PANTHER" id="PTHR43580:SF2">
    <property type="entry name" value="CYTOKINE-LIKE NUCLEAR FACTOR N-PAC"/>
    <property type="match status" value="1"/>
</dbReference>
<gene>
    <name evidence="6" type="ordered locus">Hoch_1498</name>
</gene>
<feature type="active site" evidence="3">
    <location>
        <position position="168"/>
    </location>
</feature>
<feature type="domain" description="6-phosphogluconate dehydrogenase NADP-binding" evidence="4">
    <location>
        <begin position="3"/>
        <end position="159"/>
    </location>
</feature>
<evidence type="ECO:0000313" key="7">
    <source>
        <dbReference type="Proteomes" id="UP000001880"/>
    </source>
</evidence>
<accession>D0LVR6</accession>
<evidence type="ECO:0000256" key="1">
    <source>
        <dbReference type="ARBA" id="ARBA00023002"/>
    </source>
</evidence>
<dbReference type="EMBL" id="CP001804">
    <property type="protein sequence ID" value="ACY14050.1"/>
    <property type="molecule type" value="Genomic_DNA"/>
</dbReference>
<dbReference type="InterPro" id="IPR013328">
    <property type="entry name" value="6PGD_dom2"/>
</dbReference>
<dbReference type="OrthoDB" id="9777604at2"/>
<evidence type="ECO:0000256" key="2">
    <source>
        <dbReference type="ARBA" id="ARBA00023027"/>
    </source>
</evidence>
<evidence type="ECO:0000259" key="5">
    <source>
        <dbReference type="Pfam" id="PF14833"/>
    </source>
</evidence>
<dbReference type="Gene3D" id="3.40.50.720">
    <property type="entry name" value="NAD(P)-binding Rossmann-like Domain"/>
    <property type="match status" value="1"/>
</dbReference>
<dbReference type="InterPro" id="IPR029154">
    <property type="entry name" value="HIBADH-like_NADP-bd"/>
</dbReference>
<dbReference type="GO" id="GO:0051287">
    <property type="term" value="F:NAD binding"/>
    <property type="evidence" value="ECO:0007669"/>
    <property type="project" value="InterPro"/>
</dbReference>
<dbReference type="GO" id="GO:0008442">
    <property type="term" value="F:3-hydroxyisobutyrate dehydrogenase activity"/>
    <property type="evidence" value="ECO:0007669"/>
    <property type="project" value="UniProtKB-EC"/>
</dbReference>
<evidence type="ECO:0000259" key="4">
    <source>
        <dbReference type="Pfam" id="PF03446"/>
    </source>
</evidence>
<dbReference type="GO" id="GO:0050661">
    <property type="term" value="F:NADP binding"/>
    <property type="evidence" value="ECO:0007669"/>
    <property type="project" value="InterPro"/>
</dbReference>
<dbReference type="PANTHER" id="PTHR43580">
    <property type="entry name" value="OXIDOREDUCTASE GLYR1-RELATED"/>
    <property type="match status" value="1"/>
</dbReference>
<dbReference type="KEGG" id="hoh:Hoch_1498"/>
<proteinExistence type="predicted"/>
<organism evidence="6 7">
    <name type="scientific">Haliangium ochraceum (strain DSM 14365 / JCM 11303 / SMP-2)</name>
    <dbReference type="NCBI Taxonomy" id="502025"/>
    <lineage>
        <taxon>Bacteria</taxon>
        <taxon>Pseudomonadati</taxon>
        <taxon>Myxococcota</taxon>
        <taxon>Polyangia</taxon>
        <taxon>Haliangiales</taxon>
        <taxon>Kofleriaceae</taxon>
        <taxon>Haliangium</taxon>
    </lineage>
</organism>
<dbReference type="InterPro" id="IPR006115">
    <property type="entry name" value="6PGDH_NADP-bd"/>
</dbReference>
<evidence type="ECO:0000256" key="3">
    <source>
        <dbReference type="PIRSR" id="PIRSR000103-1"/>
    </source>
</evidence>
<dbReference type="SUPFAM" id="SSF51735">
    <property type="entry name" value="NAD(P)-binding Rossmann-fold domains"/>
    <property type="match status" value="1"/>
</dbReference>
<dbReference type="Proteomes" id="UP000001880">
    <property type="component" value="Chromosome"/>
</dbReference>
<dbReference type="EC" id="1.1.1.31" evidence="6"/>
<dbReference type="InterPro" id="IPR008927">
    <property type="entry name" value="6-PGluconate_DH-like_C_sf"/>
</dbReference>
<dbReference type="AlphaFoldDB" id="D0LVR6"/>
<feature type="domain" description="3-hydroxyisobutyrate dehydrogenase-like NAD-binding" evidence="5">
    <location>
        <begin position="162"/>
        <end position="281"/>
    </location>
</feature>
<dbReference type="Pfam" id="PF03446">
    <property type="entry name" value="NAD_binding_2"/>
    <property type="match status" value="1"/>
</dbReference>
<reference evidence="6 7" key="1">
    <citation type="journal article" date="2010" name="Stand. Genomic Sci.">
        <title>Complete genome sequence of Haliangium ochraceum type strain (SMP-2).</title>
        <authorList>
            <consortium name="US DOE Joint Genome Institute (JGI-PGF)"/>
            <person name="Ivanova N."/>
            <person name="Daum C."/>
            <person name="Lang E."/>
            <person name="Abt B."/>
            <person name="Kopitz M."/>
            <person name="Saunders E."/>
            <person name="Lapidus A."/>
            <person name="Lucas S."/>
            <person name="Glavina Del Rio T."/>
            <person name="Nolan M."/>
            <person name="Tice H."/>
            <person name="Copeland A."/>
            <person name="Cheng J.F."/>
            <person name="Chen F."/>
            <person name="Bruce D."/>
            <person name="Goodwin L."/>
            <person name="Pitluck S."/>
            <person name="Mavromatis K."/>
            <person name="Pati A."/>
            <person name="Mikhailova N."/>
            <person name="Chen A."/>
            <person name="Palaniappan K."/>
            <person name="Land M."/>
            <person name="Hauser L."/>
            <person name="Chang Y.J."/>
            <person name="Jeffries C.D."/>
            <person name="Detter J.C."/>
            <person name="Brettin T."/>
            <person name="Rohde M."/>
            <person name="Goker M."/>
            <person name="Bristow J."/>
            <person name="Markowitz V."/>
            <person name="Eisen J.A."/>
            <person name="Hugenholtz P."/>
            <person name="Kyrpides N.C."/>
            <person name="Klenk H.P."/>
        </authorList>
    </citation>
    <scope>NUCLEOTIDE SEQUENCE [LARGE SCALE GENOMIC DNA]</scope>
    <source>
        <strain evidence="7">DSM 14365 / CIP 107738 / JCM 11303 / AJ 13395 / SMP-2</strain>
    </source>
</reference>
<dbReference type="eggNOG" id="COG2084">
    <property type="taxonomic scope" value="Bacteria"/>
</dbReference>
<dbReference type="RefSeq" id="WP_012826659.1">
    <property type="nucleotide sequence ID" value="NC_013440.1"/>
</dbReference>
<keyword evidence="1 6" id="KW-0560">Oxidoreductase</keyword>
<dbReference type="PIRSF" id="PIRSF000103">
    <property type="entry name" value="HIBADH"/>
    <property type="match status" value="1"/>
</dbReference>
<dbReference type="HOGENOM" id="CLU_035117_0_3_7"/>
<protein>
    <submittedName>
        <fullName evidence="6">3-hydroxyisobutyrate dehydrogenase</fullName>
        <ecNumber evidence="6">1.1.1.31</ecNumber>
    </submittedName>
</protein>